<feature type="signal peptide" evidence="1">
    <location>
        <begin position="1"/>
        <end position="21"/>
    </location>
</feature>
<keyword evidence="1" id="KW-0732">Signal</keyword>
<dbReference type="OrthoDB" id="893802at2"/>
<evidence type="ECO:0000313" key="3">
    <source>
        <dbReference type="Proteomes" id="UP000253319"/>
    </source>
</evidence>
<dbReference type="EMBL" id="QLST01000001">
    <property type="protein sequence ID" value="RBA29747.1"/>
    <property type="molecule type" value="Genomic_DNA"/>
</dbReference>
<evidence type="ECO:0008006" key="4">
    <source>
        <dbReference type="Google" id="ProtNLM"/>
    </source>
</evidence>
<keyword evidence="3" id="KW-1185">Reference proteome</keyword>
<proteinExistence type="predicted"/>
<comment type="caution">
    <text evidence="2">The sequence shown here is derived from an EMBL/GenBank/DDBJ whole genome shotgun (WGS) entry which is preliminary data.</text>
</comment>
<dbReference type="Proteomes" id="UP000253319">
    <property type="component" value="Unassembled WGS sequence"/>
</dbReference>
<evidence type="ECO:0000256" key="1">
    <source>
        <dbReference type="SAM" id="SignalP"/>
    </source>
</evidence>
<feature type="chain" id="PRO_5016661628" description="Lipoprotein" evidence="1">
    <location>
        <begin position="22"/>
        <end position="135"/>
    </location>
</feature>
<name>A0A365P5P0_9FLAO</name>
<dbReference type="AlphaFoldDB" id="A0A365P5P0"/>
<organism evidence="2 3">
    <name type="scientific">Flavobacterium tibetense</name>
    <dbReference type="NCBI Taxonomy" id="2233533"/>
    <lineage>
        <taxon>Bacteria</taxon>
        <taxon>Pseudomonadati</taxon>
        <taxon>Bacteroidota</taxon>
        <taxon>Flavobacteriia</taxon>
        <taxon>Flavobacteriales</taxon>
        <taxon>Flavobacteriaceae</taxon>
        <taxon>Flavobacterium</taxon>
    </lineage>
</organism>
<accession>A0A365P5P0</accession>
<dbReference type="PROSITE" id="PS51257">
    <property type="entry name" value="PROKAR_LIPOPROTEIN"/>
    <property type="match status" value="1"/>
</dbReference>
<sequence>MKKIVAILGLFFILSSCSVNEDANFRLTLLPIESVEVPDQFQLGQTYEITYRYYKPTSCYASDGVHYDSYLNERTFAVRNLYRERSSCVPTNEVLVEETFQFYVTSNGSYIFKFWNGINDNGEYVFLEYEIPVVN</sequence>
<protein>
    <recommendedName>
        <fullName evidence="4">Lipoprotein</fullName>
    </recommendedName>
</protein>
<reference evidence="2 3" key="1">
    <citation type="submission" date="2018-06" db="EMBL/GenBank/DDBJ databases">
        <title>Flavobacterium tibetense sp. nov., isolated from a wetland YonghuCo on Tibetan Plateau.</title>
        <authorList>
            <person name="Xing P."/>
            <person name="Phurbu D."/>
            <person name="Lu H."/>
        </authorList>
    </citation>
    <scope>NUCLEOTIDE SEQUENCE [LARGE SCALE GENOMIC DNA]</scope>
    <source>
        <strain evidence="2 3">YH5</strain>
    </source>
</reference>
<dbReference type="RefSeq" id="WP_113987630.1">
    <property type="nucleotide sequence ID" value="NZ_QLST01000001.1"/>
</dbReference>
<evidence type="ECO:0000313" key="2">
    <source>
        <dbReference type="EMBL" id="RBA29747.1"/>
    </source>
</evidence>
<gene>
    <name evidence="2" type="ORF">DPN68_00510</name>
</gene>